<comment type="caution">
    <text evidence="1">The sequence shown here is derived from an EMBL/GenBank/DDBJ whole genome shotgun (WGS) entry which is preliminary data.</text>
</comment>
<dbReference type="EMBL" id="BSQG01000004">
    <property type="protein sequence ID" value="GLU48426.1"/>
    <property type="molecule type" value="Genomic_DNA"/>
</dbReference>
<dbReference type="InterPro" id="IPR040632">
    <property type="entry name" value="Sulfotransfer_4"/>
</dbReference>
<dbReference type="PANTHER" id="PTHR36978:SF4">
    <property type="entry name" value="P-LOOP CONTAINING NUCLEOSIDE TRIPHOSPHATE HYDROLASE PROTEIN"/>
    <property type="match status" value="1"/>
</dbReference>
<dbReference type="Pfam" id="PF17784">
    <property type="entry name" value="Sulfotransfer_4"/>
    <property type="match status" value="1"/>
</dbReference>
<dbReference type="PANTHER" id="PTHR36978">
    <property type="entry name" value="P-LOOP CONTAINING NUCLEOTIDE TRIPHOSPHATE HYDROLASE"/>
    <property type="match status" value="1"/>
</dbReference>
<dbReference type="Gene3D" id="3.40.50.300">
    <property type="entry name" value="P-loop containing nucleotide triphosphate hydrolases"/>
    <property type="match status" value="1"/>
</dbReference>
<dbReference type="SUPFAM" id="SSF52540">
    <property type="entry name" value="P-loop containing nucleoside triphosphate hydrolases"/>
    <property type="match status" value="1"/>
</dbReference>
<dbReference type="InterPro" id="IPR027417">
    <property type="entry name" value="P-loop_NTPase"/>
</dbReference>
<accession>A0A9W6P7G0</accession>
<dbReference type="Proteomes" id="UP001165092">
    <property type="component" value="Unassembled WGS sequence"/>
</dbReference>
<protein>
    <submittedName>
        <fullName evidence="1">Sulfotransferase family protein</fullName>
    </submittedName>
</protein>
<keyword evidence="2" id="KW-1185">Reference proteome</keyword>
<dbReference type="AlphaFoldDB" id="A0A9W6P7G0"/>
<organism evidence="1 2">
    <name type="scientific">Nocardiopsis ansamitocini</name>
    <dbReference type="NCBI Taxonomy" id="1670832"/>
    <lineage>
        <taxon>Bacteria</taxon>
        <taxon>Bacillati</taxon>
        <taxon>Actinomycetota</taxon>
        <taxon>Actinomycetes</taxon>
        <taxon>Streptosporangiales</taxon>
        <taxon>Nocardiopsidaceae</taxon>
        <taxon>Nocardiopsis</taxon>
    </lineage>
</organism>
<dbReference type="RefSeq" id="WP_285759909.1">
    <property type="nucleotide sequence ID" value="NZ_BSQG01000004.1"/>
</dbReference>
<name>A0A9W6P7G0_9ACTN</name>
<proteinExistence type="predicted"/>
<evidence type="ECO:0000313" key="2">
    <source>
        <dbReference type="Proteomes" id="UP001165092"/>
    </source>
</evidence>
<gene>
    <name evidence="1" type="ORF">Nans01_27770</name>
</gene>
<reference evidence="1" key="1">
    <citation type="submission" date="2023-02" db="EMBL/GenBank/DDBJ databases">
        <title>Nocardiopsis ansamitocini NBRC 112285.</title>
        <authorList>
            <person name="Ichikawa N."/>
            <person name="Sato H."/>
            <person name="Tonouchi N."/>
        </authorList>
    </citation>
    <scope>NUCLEOTIDE SEQUENCE</scope>
    <source>
        <strain evidence="1">NBRC 112285</strain>
    </source>
</reference>
<sequence length="230" mass="25709">MLKVIGAGFPRTGTSSMKAALDRLGFGPCHHMYTIMAVPELGERWAWVARADAAGRRDTIDWNAVFAGFSSEVDWPASFYWRELAAAFPEAKVLLTVREPHGWYASARNTVFSDRTSSLTSGVSPSLEGMKHVRPALELMCRAYFGTELTEIPDEETAIAAFERHNAQVRAAIPADRLLVYELGRGWEPLCRFLGVELPVDEPFPHLNDTESMQRMMRRVARGEALDPPL</sequence>
<evidence type="ECO:0000313" key="1">
    <source>
        <dbReference type="EMBL" id="GLU48426.1"/>
    </source>
</evidence>